<feature type="chain" id="PRO_5032760064" description="DUF5689 domain-containing protein" evidence="1">
    <location>
        <begin position="29"/>
        <end position="470"/>
    </location>
</feature>
<dbReference type="EMBL" id="JABAHZ010000001">
    <property type="protein sequence ID" value="NLR78004.1"/>
    <property type="molecule type" value="Genomic_DNA"/>
</dbReference>
<feature type="domain" description="DUF5689" evidence="2">
    <location>
        <begin position="40"/>
        <end position="241"/>
    </location>
</feature>
<dbReference type="RefSeq" id="WP_168737359.1">
    <property type="nucleotide sequence ID" value="NZ_JABAHZ010000001.1"/>
</dbReference>
<evidence type="ECO:0000259" key="2">
    <source>
        <dbReference type="Pfam" id="PF18942"/>
    </source>
</evidence>
<name>A0A847SCV5_9BACT</name>
<evidence type="ECO:0000313" key="3">
    <source>
        <dbReference type="EMBL" id="NLR78004.1"/>
    </source>
</evidence>
<evidence type="ECO:0000313" key="4">
    <source>
        <dbReference type="Proteomes" id="UP000552864"/>
    </source>
</evidence>
<proteinExistence type="predicted"/>
<keyword evidence="4" id="KW-1185">Reference proteome</keyword>
<dbReference type="AlphaFoldDB" id="A0A847SCV5"/>
<feature type="signal peptide" evidence="1">
    <location>
        <begin position="1"/>
        <end position="28"/>
    </location>
</feature>
<protein>
    <recommendedName>
        <fullName evidence="2">DUF5689 domain-containing protein</fullName>
    </recommendedName>
</protein>
<dbReference type="InterPro" id="IPR043744">
    <property type="entry name" value="DUF5689"/>
</dbReference>
<comment type="caution">
    <text evidence="3">The sequence shown here is derived from an EMBL/GenBank/DDBJ whole genome shotgun (WGS) entry which is preliminary data.</text>
</comment>
<keyword evidence="1" id="KW-0732">Signal</keyword>
<organism evidence="3 4">
    <name type="scientific">Chitinophaga eiseniae</name>
    <dbReference type="NCBI Taxonomy" id="634771"/>
    <lineage>
        <taxon>Bacteria</taxon>
        <taxon>Pseudomonadati</taxon>
        <taxon>Bacteroidota</taxon>
        <taxon>Chitinophagia</taxon>
        <taxon>Chitinophagales</taxon>
        <taxon>Chitinophagaceae</taxon>
        <taxon>Chitinophaga</taxon>
    </lineage>
</organism>
<evidence type="ECO:0000256" key="1">
    <source>
        <dbReference type="SAM" id="SignalP"/>
    </source>
</evidence>
<dbReference type="Pfam" id="PF18942">
    <property type="entry name" value="DUF5689"/>
    <property type="match status" value="1"/>
</dbReference>
<accession>A0A847SCV5</accession>
<gene>
    <name evidence="3" type="ORF">HGH91_05175</name>
</gene>
<dbReference type="Proteomes" id="UP000552864">
    <property type="component" value="Unassembled WGS sequence"/>
</dbReference>
<reference evidence="3 4" key="1">
    <citation type="submission" date="2020-04" db="EMBL/GenBank/DDBJ databases">
        <authorList>
            <person name="Yin C."/>
        </authorList>
    </citation>
    <scope>NUCLEOTIDE SEQUENCE [LARGE SCALE GENOMIC DNA]</scope>
    <source>
        <strain evidence="3 4">Ak56</strain>
    </source>
</reference>
<sequence>MNIIQYNKQILVLATVCLLLAVACKKEAAPDLSPASFGARTISIMELKALSKVTEVRVPDGADGRQITGVVISEREGKNTDPKTVVLQSDGQDTAGIVVQLDTISPFNPGDWLSINASGQKLQQVNGEVVLKDIPLSRVQHIGKGVVRVISVSVAEALTNAGRWNGALVRLYDGHLSGGNGKYSGILNFKEMDSSAVIQSRVLPGAVFENRAYPANISTFTGILRTDGANPYIQVRNATDVNSTEVTRLVTDEMNIYGMNNQDNTWQNPNITFSTPTLETGVTRYTVGDIVGNLPAFASDAGFLPSRKSYLYLMLKKPAYVWDFKSAVNLVAQPGIKEIRVTFAGSQVTGLITKSNYGDVLTVNPFNPATDSFKVALRYTVGSYVADTISAAYSETGKLYTAVFRVPSRQQLFGAVSTLDPYGYKLPVEEFLQEPKFSIVNYSDRVDPNPDPWAMPASAPIVITKIEYGY</sequence>